<dbReference type="Pfam" id="PF14322">
    <property type="entry name" value="SusD-like_3"/>
    <property type="match status" value="1"/>
</dbReference>
<dbReference type="InterPro" id="IPR012944">
    <property type="entry name" value="SusD_RagB_dom"/>
</dbReference>
<dbReference type="Gene3D" id="1.25.40.390">
    <property type="match status" value="1"/>
</dbReference>
<name>A0A3R6FLK3_9BACT</name>
<feature type="domain" description="RagB/SusD" evidence="7">
    <location>
        <begin position="359"/>
        <end position="550"/>
    </location>
</feature>
<keyword evidence="3 6" id="KW-0732">Signal</keyword>
<dbReference type="AlphaFoldDB" id="A0A3R6FLK3"/>
<evidence type="ECO:0000259" key="7">
    <source>
        <dbReference type="Pfam" id="PF07980"/>
    </source>
</evidence>
<protein>
    <submittedName>
        <fullName evidence="9">RagB/SusD family nutrient uptake outer membrane protein</fullName>
    </submittedName>
</protein>
<reference evidence="9 10" key="1">
    <citation type="submission" date="2018-08" db="EMBL/GenBank/DDBJ databases">
        <title>A genome reference for cultivated species of the human gut microbiota.</title>
        <authorList>
            <person name="Zou Y."/>
            <person name="Xue W."/>
            <person name="Luo G."/>
        </authorList>
    </citation>
    <scope>NUCLEOTIDE SEQUENCE [LARGE SCALE GENOMIC DNA]</scope>
    <source>
        <strain evidence="9 10">AF42-9</strain>
    </source>
</reference>
<comment type="subcellular location">
    <subcellularLocation>
        <location evidence="1">Cell outer membrane</location>
    </subcellularLocation>
</comment>
<dbReference type="GO" id="GO:0009279">
    <property type="term" value="C:cell outer membrane"/>
    <property type="evidence" value="ECO:0007669"/>
    <property type="project" value="UniProtKB-SubCell"/>
</dbReference>
<feature type="signal peptide" evidence="6">
    <location>
        <begin position="1"/>
        <end position="23"/>
    </location>
</feature>
<dbReference type="Proteomes" id="UP000286598">
    <property type="component" value="Unassembled WGS sequence"/>
</dbReference>
<dbReference type="OrthoDB" id="5694214at2"/>
<evidence type="ECO:0000256" key="4">
    <source>
        <dbReference type="ARBA" id="ARBA00023136"/>
    </source>
</evidence>
<gene>
    <name evidence="9" type="ORF">DW060_03410</name>
</gene>
<evidence type="ECO:0000313" key="9">
    <source>
        <dbReference type="EMBL" id="RHK51961.1"/>
    </source>
</evidence>
<evidence type="ECO:0000256" key="1">
    <source>
        <dbReference type="ARBA" id="ARBA00004442"/>
    </source>
</evidence>
<comment type="similarity">
    <text evidence="2">Belongs to the SusD family.</text>
</comment>
<dbReference type="InterPro" id="IPR033985">
    <property type="entry name" value="SusD-like_N"/>
</dbReference>
<evidence type="ECO:0000313" key="10">
    <source>
        <dbReference type="Proteomes" id="UP000286598"/>
    </source>
</evidence>
<evidence type="ECO:0000256" key="5">
    <source>
        <dbReference type="ARBA" id="ARBA00023237"/>
    </source>
</evidence>
<evidence type="ECO:0000256" key="6">
    <source>
        <dbReference type="SAM" id="SignalP"/>
    </source>
</evidence>
<evidence type="ECO:0000259" key="8">
    <source>
        <dbReference type="Pfam" id="PF14322"/>
    </source>
</evidence>
<dbReference type="PROSITE" id="PS51257">
    <property type="entry name" value="PROKAR_LIPOPROTEIN"/>
    <property type="match status" value="1"/>
</dbReference>
<evidence type="ECO:0000256" key="2">
    <source>
        <dbReference type="ARBA" id="ARBA00006275"/>
    </source>
</evidence>
<keyword evidence="10" id="KW-1185">Reference proteome</keyword>
<feature type="chain" id="PRO_5018560901" evidence="6">
    <location>
        <begin position="24"/>
        <end position="550"/>
    </location>
</feature>
<dbReference type="InterPro" id="IPR011990">
    <property type="entry name" value="TPR-like_helical_dom_sf"/>
</dbReference>
<organism evidence="9 10">
    <name type="scientific">Leyella stercorea</name>
    <dbReference type="NCBI Taxonomy" id="363265"/>
    <lineage>
        <taxon>Bacteria</taxon>
        <taxon>Pseudomonadati</taxon>
        <taxon>Bacteroidota</taxon>
        <taxon>Bacteroidia</taxon>
        <taxon>Bacteroidales</taxon>
        <taxon>Prevotellaceae</taxon>
        <taxon>Leyella</taxon>
    </lineage>
</organism>
<sequence length="550" mass="62719">MKAKYILAAVFSAALLSSCSDFLDVQKEGDPTTTQYFTNDNQAIDAIDALYRPIHQEGLFGREIYWEQGGACDIVWGRTRSYNTLATLQYTGDESPLKGTYERLTGVISRANWVVEQLLNKEHKTALTAVEKRSLGEAFFMRAFSHFYVAYRYGNDKQGVPFVRYEDFAGGYDNSIPKQQATVMDNYKMIIEDLDNAIKYLPTFEEYDIDNRGRAHKAAAVAYKAKVYAYWAAFDKLQWSNVISMVNSLEQDYDRDLAPEFADVFSSDFSNYWTKEYLFGIAGTGGDTPGGSEFPGVILENKGWGIYNGWGQIKPSYDIFEEMLKDGAGNARITRSVLEYGQEFQFFGETRKFYSTSDVESGFMINKYMDPFKHENATKEYVSSNGDWPTARVNMPLIRFAEMLLFRAEANLALGHADLAAKDINRVRNRSHLTPLSGNATWTDLYHERRCELAFEYSDHLYDLKRWFHSGDAEIKALAQKELNAHPRARHYAERSDWNSTFVVGPYADYLNEADPAVKPVAYDDHLMVFPYPSTEVTKSGGLLRQNDGY</sequence>
<keyword evidence="4" id="KW-0472">Membrane</keyword>
<dbReference type="Pfam" id="PF07980">
    <property type="entry name" value="SusD_RagB"/>
    <property type="match status" value="1"/>
</dbReference>
<comment type="caution">
    <text evidence="9">The sequence shown here is derived from an EMBL/GenBank/DDBJ whole genome shotgun (WGS) entry which is preliminary data.</text>
</comment>
<keyword evidence="5" id="KW-0998">Cell outer membrane</keyword>
<evidence type="ECO:0000256" key="3">
    <source>
        <dbReference type="ARBA" id="ARBA00022729"/>
    </source>
</evidence>
<dbReference type="EMBL" id="QRNO01000010">
    <property type="protein sequence ID" value="RHK51961.1"/>
    <property type="molecule type" value="Genomic_DNA"/>
</dbReference>
<dbReference type="SUPFAM" id="SSF48452">
    <property type="entry name" value="TPR-like"/>
    <property type="match status" value="1"/>
</dbReference>
<proteinExistence type="inferred from homology"/>
<feature type="domain" description="SusD-like N-terminal" evidence="8">
    <location>
        <begin position="21"/>
        <end position="228"/>
    </location>
</feature>
<accession>A0A3R6FLK3</accession>